<sequence length="234" mass="25921">MKKITALALLLTPLIAMSQDKIVTKKISLNLTEKYHVLNTDNNVRQGLYMVTDAEGGSVVRGKYDNGKKVGTWMFYGPNNQLVQQYDYTNSKMLYTNLDSGSYIQTDYSVSAPANATVLPPVKIGGSTLAFLTFYNTKDIPPLITKEKSDINIKYTVSVNTDGQIENVYADYESNGVNEHKKVYVKPNSSGLLDFIPAKVDGNPIKSTVILSTTVGTDLIKVNYNNQIMNVQKQ</sequence>
<evidence type="ECO:0008006" key="4">
    <source>
        <dbReference type="Google" id="ProtNLM"/>
    </source>
</evidence>
<proteinExistence type="predicted"/>
<protein>
    <recommendedName>
        <fullName evidence="4">DUF3108 domain-containing protein</fullName>
    </recommendedName>
</protein>
<evidence type="ECO:0000313" key="3">
    <source>
        <dbReference type="Proteomes" id="UP001204376"/>
    </source>
</evidence>
<gene>
    <name evidence="2" type="ORF">NPE20_24600</name>
</gene>
<feature type="chain" id="PRO_5046585155" description="DUF3108 domain-containing protein" evidence="1">
    <location>
        <begin position="19"/>
        <end position="234"/>
    </location>
</feature>
<feature type="signal peptide" evidence="1">
    <location>
        <begin position="1"/>
        <end position="18"/>
    </location>
</feature>
<dbReference type="Gene3D" id="2.20.110.10">
    <property type="entry name" value="Histone H3 K4-specific methyltransferase SET7/9 N-terminal domain"/>
    <property type="match status" value="1"/>
</dbReference>
<evidence type="ECO:0000256" key="1">
    <source>
        <dbReference type="SAM" id="SignalP"/>
    </source>
</evidence>
<keyword evidence="3" id="KW-1185">Reference proteome</keyword>
<dbReference type="EMBL" id="JANHOH010000012">
    <property type="protein sequence ID" value="MCQ6961177.1"/>
    <property type="molecule type" value="Genomic_DNA"/>
</dbReference>
<reference evidence="2 3" key="1">
    <citation type="submission" date="2022-07" db="EMBL/GenBank/DDBJ databases">
        <title>Mucilaginibacter sp. JC4.</title>
        <authorList>
            <person name="Le V."/>
            <person name="Ko S.-R."/>
            <person name="Ahn C.-Y."/>
            <person name="Oh H.-M."/>
        </authorList>
    </citation>
    <scope>NUCLEOTIDE SEQUENCE [LARGE SCALE GENOMIC DNA]</scope>
    <source>
        <strain evidence="2 3">JC4</strain>
    </source>
</reference>
<evidence type="ECO:0000313" key="2">
    <source>
        <dbReference type="EMBL" id="MCQ6961177.1"/>
    </source>
</evidence>
<dbReference type="Proteomes" id="UP001204376">
    <property type="component" value="Unassembled WGS sequence"/>
</dbReference>
<comment type="caution">
    <text evidence="2">The sequence shown here is derived from an EMBL/GenBank/DDBJ whole genome shotgun (WGS) entry which is preliminary data.</text>
</comment>
<keyword evidence="1" id="KW-0732">Signal</keyword>
<accession>A0ABT1T9T4</accession>
<name>A0ABT1T9T4_9SPHI</name>
<dbReference type="SUPFAM" id="SSF82185">
    <property type="entry name" value="Histone H3 K4-specific methyltransferase SET7/9 N-terminal domain"/>
    <property type="match status" value="1"/>
</dbReference>
<organism evidence="2 3">
    <name type="scientific">Mucilaginibacter aquariorum</name>
    <dbReference type="NCBI Taxonomy" id="2967225"/>
    <lineage>
        <taxon>Bacteria</taxon>
        <taxon>Pseudomonadati</taxon>
        <taxon>Bacteroidota</taxon>
        <taxon>Sphingobacteriia</taxon>
        <taxon>Sphingobacteriales</taxon>
        <taxon>Sphingobacteriaceae</taxon>
        <taxon>Mucilaginibacter</taxon>
    </lineage>
</organism>
<dbReference type="RefSeq" id="WP_256541347.1">
    <property type="nucleotide sequence ID" value="NZ_JANHOH010000012.1"/>
</dbReference>